<dbReference type="VEuPathDB" id="FungiDB:PSTT_03803"/>
<comment type="caution">
    <text evidence="1">The sequence shown here is derived from an EMBL/GenBank/DDBJ whole genome shotgun (WGS) entry which is preliminary data.</text>
</comment>
<protein>
    <submittedName>
        <fullName evidence="1">Uncharacterized protein</fullName>
    </submittedName>
</protein>
<name>A0A2S4VUY6_9BASI</name>
<dbReference type="Proteomes" id="UP000239156">
    <property type="component" value="Unassembled WGS sequence"/>
</dbReference>
<proteinExistence type="predicted"/>
<dbReference type="EMBL" id="PKSL01000025">
    <property type="protein sequence ID" value="POW13309.1"/>
    <property type="molecule type" value="Genomic_DNA"/>
</dbReference>
<dbReference type="PANTHER" id="PTHR34862">
    <property type="entry name" value="SPARK DOMAIN-CONTAINING PROTEIN"/>
    <property type="match status" value="1"/>
</dbReference>
<evidence type="ECO:0000313" key="2">
    <source>
        <dbReference type="Proteomes" id="UP000239156"/>
    </source>
</evidence>
<dbReference type="PANTHER" id="PTHR34862:SF1">
    <property type="entry name" value="SPARK DOMAIN-CONTAINING PROTEIN"/>
    <property type="match status" value="1"/>
</dbReference>
<organism evidence="1 2">
    <name type="scientific">Puccinia striiformis</name>
    <dbReference type="NCBI Taxonomy" id="27350"/>
    <lineage>
        <taxon>Eukaryota</taxon>
        <taxon>Fungi</taxon>
        <taxon>Dikarya</taxon>
        <taxon>Basidiomycota</taxon>
        <taxon>Pucciniomycotina</taxon>
        <taxon>Pucciniomycetes</taxon>
        <taxon>Pucciniales</taxon>
        <taxon>Pucciniaceae</taxon>
        <taxon>Puccinia</taxon>
    </lineage>
</organism>
<accession>A0A2S4VUY6</accession>
<keyword evidence="2" id="KW-1185">Reference proteome</keyword>
<evidence type="ECO:0000313" key="1">
    <source>
        <dbReference type="EMBL" id="POW13309.1"/>
    </source>
</evidence>
<gene>
    <name evidence="1" type="ORF">PSTT_03803</name>
</gene>
<dbReference type="AlphaFoldDB" id="A0A2S4VUY6"/>
<sequence>MTISAHPFGMSGGGGMSGMSGLSGAGGMPEFGGGAGGMCGLGGGGMFGGMAMSTGIGGAGGASEDKSSYNSIKTKWFPSCKKAAEALSTGKLAIWANIPALIAICKTKGSIVSAINTWVTGACSAVPCSNDTLALTAEKNGSAPAISIYTHILHYKEARLAFSGCLLLRDTFCTQTKSDSKFCISSTMKALKAKAGQKFINAGMKSAMAGKITPKALAFIRVPKRHTIPLVLMPWGPRAIMVEAISKDPKIKFKHNTTQVKGKARKICGSSFDDKKIPNLIQIATPGDRKADEL</sequence>
<reference evidence="1" key="1">
    <citation type="submission" date="2017-12" db="EMBL/GenBank/DDBJ databases">
        <title>Gene loss provides genomic basis for host adaptation in cereal stripe rust fungi.</title>
        <authorList>
            <person name="Xia C."/>
        </authorList>
    </citation>
    <scope>NUCLEOTIDE SEQUENCE [LARGE SCALE GENOMIC DNA]</scope>
    <source>
        <strain evidence="1">93-210</strain>
    </source>
</reference>
<dbReference type="VEuPathDB" id="FungiDB:PSHT_07094"/>